<feature type="region of interest" description="Disordered" evidence="1">
    <location>
        <begin position="16"/>
        <end position="43"/>
    </location>
</feature>
<dbReference type="KEGG" id="ams:AMIS_12760"/>
<dbReference type="OrthoDB" id="4549550at2"/>
<name>I0H0F9_ACTM4</name>
<dbReference type="Proteomes" id="UP000007882">
    <property type="component" value="Chromosome"/>
</dbReference>
<dbReference type="PATRIC" id="fig|512565.3.peg.1280"/>
<evidence type="ECO:0000313" key="2">
    <source>
        <dbReference type="EMBL" id="BAL86496.1"/>
    </source>
</evidence>
<evidence type="ECO:0000256" key="1">
    <source>
        <dbReference type="SAM" id="MobiDB-lite"/>
    </source>
</evidence>
<organism evidence="2 3">
    <name type="scientific">Actinoplanes missouriensis (strain ATCC 14538 / DSM 43046 / CBS 188.64 / JCM 3121 / NBRC 102363 / NCIMB 12654 / NRRL B-3342 / UNCC 431)</name>
    <dbReference type="NCBI Taxonomy" id="512565"/>
    <lineage>
        <taxon>Bacteria</taxon>
        <taxon>Bacillati</taxon>
        <taxon>Actinomycetota</taxon>
        <taxon>Actinomycetes</taxon>
        <taxon>Micromonosporales</taxon>
        <taxon>Micromonosporaceae</taxon>
        <taxon>Actinoplanes</taxon>
    </lineage>
</organism>
<dbReference type="RefSeq" id="WP_014441393.1">
    <property type="nucleotide sequence ID" value="NC_017093.1"/>
</dbReference>
<dbReference type="EMBL" id="AP012319">
    <property type="protein sequence ID" value="BAL86496.1"/>
    <property type="molecule type" value="Genomic_DNA"/>
</dbReference>
<protein>
    <submittedName>
        <fullName evidence="2">Uncharacterized protein</fullName>
    </submittedName>
</protein>
<dbReference type="AlphaFoldDB" id="I0H0F9"/>
<keyword evidence="3" id="KW-1185">Reference proteome</keyword>
<reference evidence="2 3" key="1">
    <citation type="submission" date="2012-02" db="EMBL/GenBank/DDBJ databases">
        <title>Complete genome sequence of Actinoplanes missouriensis 431 (= NBRC 102363).</title>
        <authorList>
            <person name="Ohnishi Y."/>
            <person name="Ishikawa J."/>
            <person name="Sekine M."/>
            <person name="Hosoyama A."/>
            <person name="Harada T."/>
            <person name="Narita H."/>
            <person name="Hata T."/>
            <person name="Konno Y."/>
            <person name="Tutikane K."/>
            <person name="Fujita N."/>
            <person name="Horinouchi S."/>
            <person name="Hayakawa M."/>
        </authorList>
    </citation>
    <scope>NUCLEOTIDE SEQUENCE [LARGE SCALE GENOMIC DNA]</scope>
    <source>
        <strain evidence="3">ATCC 14538 / DSM 43046 / CBS 188.64 / JCM 3121 / NBRC 102363 / NCIMB 12654 / NRRL B-3342 / UNCC 431</strain>
    </source>
</reference>
<dbReference type="STRING" id="512565.AMIS_12760"/>
<accession>I0H0F9</accession>
<dbReference type="eggNOG" id="ENOG5032SQM">
    <property type="taxonomic scope" value="Bacteria"/>
</dbReference>
<dbReference type="HOGENOM" id="CLU_1834073_0_0_11"/>
<evidence type="ECO:0000313" key="3">
    <source>
        <dbReference type="Proteomes" id="UP000007882"/>
    </source>
</evidence>
<proteinExistence type="predicted"/>
<sequence length="154" mass="16537">MWLVGIHGGAGTTTLAAAGVGEDGGRRWPKQPPAAETRQSPAGEDLPIGGLLLVVRETAAGLKVATKAAEAVQRGQIPDWLQVLGMVVVAAGPGRPARLVRERTALVGGWMPEVWRVPWVPELLALDTHQVRDCKPFQAAIPTSLYELQELRRK</sequence>
<gene>
    <name evidence="2" type="ordered locus">AMIS_12760</name>
</gene>